<feature type="domain" description="Fibronectin type-III" evidence="16">
    <location>
        <begin position="254"/>
        <end position="344"/>
    </location>
</feature>
<dbReference type="InParanoid" id="A0A6P8PIR0"/>
<organism evidence="17 18">
    <name type="scientific">Geotrypetes seraphini</name>
    <name type="common">Gaboon caecilian</name>
    <name type="synonym">Caecilia seraphini</name>
    <dbReference type="NCBI Taxonomy" id="260995"/>
    <lineage>
        <taxon>Eukaryota</taxon>
        <taxon>Metazoa</taxon>
        <taxon>Chordata</taxon>
        <taxon>Craniata</taxon>
        <taxon>Vertebrata</taxon>
        <taxon>Euteleostomi</taxon>
        <taxon>Amphibia</taxon>
        <taxon>Gymnophiona</taxon>
        <taxon>Geotrypetes</taxon>
    </lineage>
</organism>
<keyword evidence="10" id="KW-0325">Glycoprotein</keyword>
<keyword evidence="8 13" id="KW-1133">Transmembrane helix</keyword>
<dbReference type="InterPro" id="IPR003595">
    <property type="entry name" value="Tyr_Pase_cat"/>
</dbReference>
<feature type="domain" description="Fibronectin type-III" evidence="16">
    <location>
        <begin position="434"/>
        <end position="528"/>
    </location>
</feature>
<protein>
    <recommendedName>
        <fullName evidence="2">protein-tyrosine-phosphatase</fullName>
        <ecNumber evidence="2">3.1.3.48</ecNumber>
    </recommendedName>
</protein>
<evidence type="ECO:0000256" key="3">
    <source>
        <dbReference type="ARBA" id="ARBA00022692"/>
    </source>
</evidence>
<evidence type="ECO:0000256" key="5">
    <source>
        <dbReference type="ARBA" id="ARBA00022737"/>
    </source>
</evidence>
<name>A0A6P8PIR0_GEOSA</name>
<dbReference type="KEGG" id="gsh:117347576"/>
<dbReference type="PRINTS" id="PR00700">
    <property type="entry name" value="PRTYPHPHTASE"/>
</dbReference>
<evidence type="ECO:0000256" key="4">
    <source>
        <dbReference type="ARBA" id="ARBA00022729"/>
    </source>
</evidence>
<proteinExistence type="inferred from homology"/>
<comment type="catalytic activity">
    <reaction evidence="12">
        <text>O-phospho-L-tyrosyl-[protein] + H2O = L-tyrosyl-[protein] + phosphate</text>
        <dbReference type="Rhea" id="RHEA:10684"/>
        <dbReference type="Rhea" id="RHEA-COMP:10136"/>
        <dbReference type="Rhea" id="RHEA-COMP:20101"/>
        <dbReference type="ChEBI" id="CHEBI:15377"/>
        <dbReference type="ChEBI" id="CHEBI:43474"/>
        <dbReference type="ChEBI" id="CHEBI:46858"/>
        <dbReference type="ChEBI" id="CHEBI:61978"/>
        <dbReference type="EC" id="3.1.3.48"/>
    </reaction>
</comment>
<dbReference type="SMART" id="SM00194">
    <property type="entry name" value="PTPc"/>
    <property type="match status" value="2"/>
</dbReference>
<dbReference type="Pfam" id="PF00102">
    <property type="entry name" value="Y_phosphatase"/>
    <property type="match status" value="2"/>
</dbReference>
<dbReference type="InterPro" id="IPR029021">
    <property type="entry name" value="Prot-tyrosine_phosphatase-like"/>
</dbReference>
<sequence>MAEKELCPHCFQRGSELRRLRDRIPLFSALTKEMLLVLFLPWISGVRFIQANECYNNATSQEADVAGETEHKLNLTISNLGSTDSLLITWKTPTVDVLGYYLILSELGRDTVLRNESASSSTTSFQFAALAPGTGYNAEVTALFECFKTFSETITEWTRPSPLSEVQLQNPGSSSTSALVAAWADSTGAEWYYLTLYTMLSDAVNQAVSARRGTSNHTFRNLSSGTQFYLRISASSGSYRIMGPNATAWTAPLAPTNVSLGNTGEAESLHVHWQKSSGSRERHQVTLHKVDSRSLAQDLFVGMEMTNLELRGLVPGTQYAVQVTAIAGPYRASSQEAKAWTSPVAPSLVSLTNHGSASELHAHWDGAPKGSYITTFYTVDPFRIIENGSLVRGIANLTFKQLAPGTHYGFEIQTVAGPFISPPQSVTTWTYPLPPAALSLQNEGSSNLLRASWSQPIAGPVPPYAISLFEATSTALLKNMTVSQGSTTVIFEGLVPGRPYTVRVSATAGPYRSFEQTATTWTYPLAPSKVMLTNEGKTSSLYASWDRAPGDRDGYFLQLITMDHQMEKNITLEGSQQNCTVDKLQPGQQYVLQVTAVAGPYQSSSKSVTEWTHPLPMDNVTVINVQTSPVLQVRWTDSGGGGTDRWVCLYSMQSHTLLQNVSVERGATSVTLDNLDPGAQYLVEVVSQAGPYQRLSQKAVGYTYPLSPVSLKLTSGRNSSDLVAQWKNPAGDREGYLISLYKNGESTALRQLTTTSSSTNITLVGLMAGSWYHVEVQAVSGQHYRSVSQNATACTSPTAPANVNLSSRGSAIALYATWTEPAGGRDSYKLILYSARSQGKFKDASVGHRATSYAFHDLPAGSLFTLSIAAVCGPSETFSPNITEWTYPLAPEDLTLSNLGSQSTLYILWKAYPEGQDGYSVSLYEVPSGLVAGHVLLGRDAKSYTFNHLVPGKKYGVEVSATAGPYKATSGNVTDWTYPLTPSSFMVTNDGCPDSLHVSWEEVAGERTGYTVIVYDAVLESVVRNASLGRDARNFTFSGLTPGKKYNVEIISVAGPHTASSGNVTDWTYPVASTKVSMTNQGSSDSLHMFWEEATGQRDSYEAILYDAETHRVAKNVSIRGDAQNFTFSGLSPGRKYDAHIISVAGLYRTLAANATDWTYPLASSRANVTNGGHSDILQVVWEKTSGDRDSYTLTLYDTRQRTVALRKLLAEDIRNFTFTGLTPGNEYTVEIVTTAGPYGRAAANITEWTYPLAPVRVSVTNNGQLDSLHASWEEAAGVRDGYQVVLYDTGQGNVVGNASVGEDTRNVTLSGLTPGAKYSVEVVSVTGPYGVSAENVTDWTYPVAPENVSVVIEEDNTVLVLSWSLAAGLQDSYQVWLLDLHNQTASWSSTVSKGVGHHLFQGLVPGRNYSVSVTSVVGPYRNSSESVLVAVEPMPVSDAQCWTQETVLHLNWSVLRDQSNSCFLAVEMESGDTFQQAVRLVTAESEISLRNLEPNSLYRVHLTAIGKNEMRSQTVTLLCNTSQKVLPPLPTNNTLQFDGDTRVIISEDMFSEENGKIVYYGIIVTCNESLVRPSSRITNSTWYNHYYGEEDTYLAALLPNPFRESERSMASRTWVVPMGTEECGQTTDICNGKLKAETRYRFSVAAFTRYDPFSPVVSFSAFSAPPDSRNTLPVPILAGAIAASFLTVAVLGLVFWKRGRAKRREKSNLSQEMTAYSLRNIHRPISLQTFKQVFEMKSTNACHGFFQEFEELKEVGKDQAKGAAELSANSCKNRYPHVLPYDHSRVKLSQLGEDPSSDYINGNFVPGFTHPQEYIVTQGPLKKTIEDFWRMVWEQNVYNIVMLTVCMENGRVLCDHYWPSDSSPVTYGEITVHLVDQTISNEWTIRELKLWHEDVKLERKVHQLHYTEWPDHGIPASTTSIITFAEMVREHVQAAKGSGPTLVNCSAGVGRSGTFIGLDRLLQQVKVEKIADVFNTIYTMRVNRYLMIQTLGQYIFLHSCILEKITEQQHASKETSRPILQTSFSQYCLRNSANACAGFQQEYEVLMEAAKDETSGGTADPVSINQQTNTYSILPYDRSRIKFSPLDLELSPELASTWFIPGYCSAKDYLAIKGPDGASADQFWRLVWEHSVHMIITLVPPVSEKGQLWCEECWPSDSSPVCASGLAIHLAAMKDVQGWKCSQLKMKRDRKAKERQLLHFCFPLWSDQETPESVSVIQFLSVLRKCTPSRKKQGPLLIHCSTGMAQMGLLVALDCILQQIKYEKSVDVYGVTLKILKSCCLMKPTLDQYMYLYTSIGDVLAQKESGIRS</sequence>
<keyword evidence="5" id="KW-0677">Repeat</keyword>
<evidence type="ECO:0000259" key="15">
    <source>
        <dbReference type="PROSITE" id="PS50056"/>
    </source>
</evidence>
<evidence type="ECO:0000256" key="2">
    <source>
        <dbReference type="ARBA" id="ARBA00013064"/>
    </source>
</evidence>
<feature type="domain" description="Tyrosine specific protein phosphatases" evidence="15">
    <location>
        <begin position="2218"/>
        <end position="2291"/>
    </location>
</feature>
<evidence type="ECO:0000259" key="14">
    <source>
        <dbReference type="PROSITE" id="PS50055"/>
    </source>
</evidence>
<dbReference type="InterPro" id="IPR003961">
    <property type="entry name" value="FN3_dom"/>
</dbReference>
<dbReference type="EC" id="3.1.3.48" evidence="2"/>
<dbReference type="Gene3D" id="3.90.190.10">
    <property type="entry name" value="Protein tyrosine phosphatase superfamily"/>
    <property type="match status" value="2"/>
</dbReference>
<dbReference type="GeneID" id="117347576"/>
<evidence type="ECO:0000313" key="18">
    <source>
        <dbReference type="RefSeq" id="XP_033774578.1"/>
    </source>
</evidence>
<dbReference type="Pfam" id="PF18861">
    <property type="entry name" value="PTP_tm"/>
    <property type="match status" value="1"/>
</dbReference>
<evidence type="ECO:0000256" key="6">
    <source>
        <dbReference type="ARBA" id="ARBA00022801"/>
    </source>
</evidence>
<feature type="domain" description="Fibronectin type-III" evidence="16">
    <location>
        <begin position="71"/>
        <end position="161"/>
    </location>
</feature>
<dbReference type="InterPro" id="IPR050713">
    <property type="entry name" value="RTP_Phos/Ushers"/>
</dbReference>
<dbReference type="SUPFAM" id="SSF52799">
    <property type="entry name" value="(Phosphotyrosine protein) phosphatases II"/>
    <property type="match status" value="2"/>
</dbReference>
<evidence type="ECO:0000256" key="1">
    <source>
        <dbReference type="ARBA" id="ARBA00004479"/>
    </source>
</evidence>
<dbReference type="Proteomes" id="UP000515159">
    <property type="component" value="Chromosome 13"/>
</dbReference>
<evidence type="ECO:0000256" key="8">
    <source>
        <dbReference type="ARBA" id="ARBA00022989"/>
    </source>
</evidence>
<dbReference type="PANTHER" id="PTHR46957:SF10">
    <property type="entry name" value="PROTEIN TYROSINE PHOSPHATASE, RECEPTOR TYPE, H"/>
    <property type="match status" value="1"/>
</dbReference>
<comment type="subcellular location">
    <subcellularLocation>
        <location evidence="1">Membrane</location>
        <topology evidence="1">Single-pass type I membrane protein</topology>
    </subcellularLocation>
</comment>
<feature type="domain" description="Fibronectin type-III" evidence="16">
    <location>
        <begin position="1345"/>
        <end position="1437"/>
    </location>
</feature>
<dbReference type="InterPro" id="IPR013783">
    <property type="entry name" value="Ig-like_fold"/>
</dbReference>
<dbReference type="GO" id="GO:0043235">
    <property type="term" value="C:receptor complex"/>
    <property type="evidence" value="ECO:0007669"/>
    <property type="project" value="TreeGrafter"/>
</dbReference>
<dbReference type="PROSITE" id="PS50055">
    <property type="entry name" value="TYR_PHOSPHATASE_PTP"/>
    <property type="match status" value="2"/>
</dbReference>
<evidence type="ECO:0000256" key="9">
    <source>
        <dbReference type="ARBA" id="ARBA00023136"/>
    </source>
</evidence>
<keyword evidence="9 13" id="KW-0472">Membrane</keyword>
<dbReference type="SUPFAM" id="SSF49265">
    <property type="entry name" value="Fibronectin type III"/>
    <property type="match status" value="15"/>
</dbReference>
<feature type="domain" description="Fibronectin type-III" evidence="16">
    <location>
        <begin position="616"/>
        <end position="706"/>
    </location>
</feature>
<evidence type="ECO:0000313" key="17">
    <source>
        <dbReference type="Proteomes" id="UP000515159"/>
    </source>
</evidence>
<feature type="domain" description="Fibronectin type-III" evidence="16">
    <location>
        <begin position="707"/>
        <end position="798"/>
    </location>
</feature>
<dbReference type="GO" id="GO:0032502">
    <property type="term" value="P:developmental process"/>
    <property type="evidence" value="ECO:0007669"/>
    <property type="project" value="UniProtKB-ARBA"/>
</dbReference>
<keyword evidence="4" id="KW-0732">Signal</keyword>
<dbReference type="InterPro" id="IPR000242">
    <property type="entry name" value="PTP_cat"/>
</dbReference>
<dbReference type="SMART" id="SM00404">
    <property type="entry name" value="PTPc_motif"/>
    <property type="match status" value="2"/>
</dbReference>
<keyword evidence="6" id="KW-0378">Hydrolase</keyword>
<feature type="domain" description="Fibronectin type-III" evidence="16">
    <location>
        <begin position="981"/>
        <end position="1077"/>
    </location>
</feature>
<evidence type="ECO:0000259" key="16">
    <source>
        <dbReference type="PROSITE" id="PS50853"/>
    </source>
</evidence>
<feature type="domain" description="Fibronectin type-III" evidence="16">
    <location>
        <begin position="1254"/>
        <end position="1344"/>
    </location>
</feature>
<feature type="domain" description="Tyrosine-protein phosphatase" evidence="14">
    <location>
        <begin position="2040"/>
        <end position="2300"/>
    </location>
</feature>
<dbReference type="GO" id="GO:0004725">
    <property type="term" value="F:protein tyrosine phosphatase activity"/>
    <property type="evidence" value="ECO:0007669"/>
    <property type="project" value="UniProtKB-EC"/>
</dbReference>
<feature type="domain" description="Tyrosine-protein phosphatase" evidence="14">
    <location>
        <begin position="1746"/>
        <end position="2005"/>
    </location>
</feature>
<dbReference type="InterPro" id="IPR041201">
    <property type="entry name" value="PTPRJ_TM"/>
</dbReference>
<gene>
    <name evidence="18" type="primary">LOC117347576</name>
</gene>
<keyword evidence="7" id="KW-0904">Protein phosphatase</keyword>
<feature type="domain" description="Fibronectin type-III" evidence="16">
    <location>
        <begin position="890"/>
        <end position="980"/>
    </location>
</feature>
<feature type="transmembrane region" description="Helical" evidence="13">
    <location>
        <begin position="1677"/>
        <end position="1697"/>
    </location>
</feature>
<dbReference type="PROSITE" id="PS50056">
    <property type="entry name" value="TYR_PHOSPHATASE_2"/>
    <property type="match status" value="2"/>
</dbReference>
<dbReference type="PROSITE" id="PS50853">
    <property type="entry name" value="FN3"/>
    <property type="match status" value="10"/>
</dbReference>
<evidence type="ECO:0000256" key="10">
    <source>
        <dbReference type="ARBA" id="ARBA00023180"/>
    </source>
</evidence>
<reference evidence="18" key="1">
    <citation type="submission" date="2025-08" db="UniProtKB">
        <authorList>
            <consortium name="RefSeq"/>
        </authorList>
    </citation>
    <scope>IDENTIFICATION</scope>
</reference>
<dbReference type="FunFam" id="3.90.190.10:FF:000009">
    <property type="entry name" value="Receptor-type tyrosine-protein phosphatase beta"/>
    <property type="match status" value="1"/>
</dbReference>
<dbReference type="RefSeq" id="XP_033774578.1">
    <property type="nucleotide sequence ID" value="XM_033918687.1"/>
</dbReference>
<feature type="domain" description="Tyrosine specific protein phosphatases" evidence="15">
    <location>
        <begin position="1923"/>
        <end position="1996"/>
    </location>
</feature>
<keyword evidence="3 13" id="KW-0812">Transmembrane</keyword>
<dbReference type="SMART" id="SM00060">
    <property type="entry name" value="FN3"/>
    <property type="match status" value="17"/>
</dbReference>
<dbReference type="Pfam" id="PF00041">
    <property type="entry name" value="fn3"/>
    <property type="match status" value="11"/>
</dbReference>
<evidence type="ECO:0000256" key="11">
    <source>
        <dbReference type="ARBA" id="ARBA00025789"/>
    </source>
</evidence>
<dbReference type="FunFam" id="2.60.40.10:FF:000369">
    <property type="entry name" value="Protein tyrosine phosphatase, receptor type B"/>
    <property type="match status" value="6"/>
</dbReference>
<dbReference type="OrthoDB" id="8609993at2759"/>
<dbReference type="InterPro" id="IPR036116">
    <property type="entry name" value="FN3_sf"/>
</dbReference>
<dbReference type="Gene3D" id="2.60.40.10">
    <property type="entry name" value="Immunoglobulins"/>
    <property type="match status" value="13"/>
</dbReference>
<dbReference type="InterPro" id="IPR000387">
    <property type="entry name" value="Tyr_Pase_dom"/>
</dbReference>
<accession>A0A6P8PIR0</accession>
<dbReference type="CDD" id="cd00063">
    <property type="entry name" value="FN3"/>
    <property type="match status" value="10"/>
</dbReference>
<dbReference type="PANTHER" id="PTHR46957">
    <property type="entry name" value="CYTOKINE RECEPTOR"/>
    <property type="match status" value="1"/>
</dbReference>
<evidence type="ECO:0000256" key="13">
    <source>
        <dbReference type="SAM" id="Phobius"/>
    </source>
</evidence>
<evidence type="ECO:0000256" key="7">
    <source>
        <dbReference type="ARBA" id="ARBA00022912"/>
    </source>
</evidence>
<comment type="similarity">
    <text evidence="11">Belongs to the protein-tyrosine phosphatase family. Receptor class 3 subfamily.</text>
</comment>
<feature type="domain" description="Fibronectin type-III" evidence="16">
    <location>
        <begin position="799"/>
        <end position="889"/>
    </location>
</feature>
<dbReference type="GO" id="GO:0016020">
    <property type="term" value="C:membrane"/>
    <property type="evidence" value="ECO:0007669"/>
    <property type="project" value="UniProtKB-SubCell"/>
</dbReference>
<keyword evidence="17" id="KW-1185">Reference proteome</keyword>
<evidence type="ECO:0000256" key="12">
    <source>
        <dbReference type="ARBA" id="ARBA00051722"/>
    </source>
</evidence>